<keyword evidence="3" id="KW-1185">Reference proteome</keyword>
<accession>A0A1Y2KUH2</accession>
<dbReference type="Pfam" id="PF03050">
    <property type="entry name" value="DDE_Tnp_IS66"/>
    <property type="match status" value="1"/>
</dbReference>
<protein>
    <submittedName>
        <fullName evidence="2">Transposase</fullName>
    </submittedName>
</protein>
<organism evidence="2 3">
    <name type="scientific">Thalassospira mesophila</name>
    <dbReference type="NCBI Taxonomy" id="1293891"/>
    <lineage>
        <taxon>Bacteria</taxon>
        <taxon>Pseudomonadati</taxon>
        <taxon>Pseudomonadota</taxon>
        <taxon>Alphaproteobacteria</taxon>
        <taxon>Rhodospirillales</taxon>
        <taxon>Thalassospiraceae</taxon>
        <taxon>Thalassospira</taxon>
    </lineage>
</organism>
<evidence type="ECO:0000313" key="3">
    <source>
        <dbReference type="Proteomes" id="UP000193391"/>
    </source>
</evidence>
<dbReference type="InterPro" id="IPR052344">
    <property type="entry name" value="Transposase-related"/>
</dbReference>
<dbReference type="PANTHER" id="PTHR33678">
    <property type="entry name" value="BLL1576 PROTEIN"/>
    <property type="match status" value="1"/>
</dbReference>
<feature type="non-terminal residue" evidence="2">
    <location>
        <position position="1"/>
    </location>
</feature>
<dbReference type="InterPro" id="IPR004291">
    <property type="entry name" value="Transposase_IS66_central"/>
</dbReference>
<reference evidence="2 3" key="1">
    <citation type="submission" date="2014-03" db="EMBL/GenBank/DDBJ databases">
        <title>The draft genome sequence of Thalassospira mesophila JCM 18969.</title>
        <authorList>
            <person name="Lai Q."/>
            <person name="Shao Z."/>
        </authorList>
    </citation>
    <scope>NUCLEOTIDE SEQUENCE [LARGE SCALE GENOMIC DNA]</scope>
    <source>
        <strain evidence="2 3">JCM 18969</strain>
    </source>
</reference>
<sequence length="101" mass="11549">HIGHLFDIERQIINKPPDDRLAVRQSHSLTHLDETKTCFEHSLRRIPGKSDLAGAFRYALTRWDALTCYAYDGRCEISNNAAERAIRPLAVGRRNWLFAGS</sequence>
<dbReference type="PANTHER" id="PTHR33678:SF1">
    <property type="entry name" value="BLL1576 PROTEIN"/>
    <property type="match status" value="1"/>
</dbReference>
<gene>
    <name evidence="2" type="ORF">TMES_22105</name>
</gene>
<feature type="non-terminal residue" evidence="2">
    <location>
        <position position="101"/>
    </location>
</feature>
<evidence type="ECO:0000313" key="2">
    <source>
        <dbReference type="EMBL" id="OSQ33357.1"/>
    </source>
</evidence>
<dbReference type="EMBL" id="JFKA01000093">
    <property type="protein sequence ID" value="OSQ33357.1"/>
    <property type="molecule type" value="Genomic_DNA"/>
</dbReference>
<evidence type="ECO:0000259" key="1">
    <source>
        <dbReference type="Pfam" id="PF03050"/>
    </source>
</evidence>
<proteinExistence type="predicted"/>
<dbReference type="STRING" id="1293891.TMES_22105"/>
<name>A0A1Y2KUH2_9PROT</name>
<dbReference type="AlphaFoldDB" id="A0A1Y2KUH2"/>
<dbReference type="OrthoDB" id="9800877at2"/>
<comment type="caution">
    <text evidence="2">The sequence shown here is derived from an EMBL/GenBank/DDBJ whole genome shotgun (WGS) entry which is preliminary data.</text>
</comment>
<feature type="domain" description="Transposase IS66 central" evidence="1">
    <location>
        <begin position="2"/>
        <end position="101"/>
    </location>
</feature>
<dbReference type="Proteomes" id="UP000193391">
    <property type="component" value="Unassembled WGS sequence"/>
</dbReference>